<comment type="similarity">
    <text evidence="8">Belongs to the IFT172 family.</text>
</comment>
<evidence type="ECO:0000256" key="7">
    <source>
        <dbReference type="ARBA" id="ARBA00023273"/>
    </source>
</evidence>
<organism evidence="11 12">
    <name type="scientific">Trypanosoma equiperdum</name>
    <dbReference type="NCBI Taxonomy" id="5694"/>
    <lineage>
        <taxon>Eukaryota</taxon>
        <taxon>Discoba</taxon>
        <taxon>Euglenozoa</taxon>
        <taxon>Kinetoplastea</taxon>
        <taxon>Metakinetoplastina</taxon>
        <taxon>Trypanosomatida</taxon>
        <taxon>Trypanosomatidae</taxon>
        <taxon>Trypanosoma</taxon>
    </lineage>
</organism>
<sequence>MQVKHYKTLMACQQGIARTQAICWSPNNKRLAVADNNRVVNLYDEHGERRDKFPTKAADGKNGKAFVIEGMAFSPDSSKIAIGQSDGIVAIYRVGIEWGEKKAICSKFPQNSPVTCLCWPETSQGVELVVFGTLDGKVKVGILKANKSQALYAHEHAVVSIASSPDGNKVISGHLDGAVYQYTFESEDAGGGSGSKKLFNHGHPPYVLLWGENICAAGQNSFVTFYDRSGQKVQSFDYKAEDEGEFTVGSFNPSGHAIVLASREQLRLFDFNLRSRKWEEGAVIRVPNSCSFSAISWKYDGSRFVTGSLAGAVDMFDVCLKRYRLRGAFEFTYVSHNQVIVKRLATGTRIVLRSSLGYEVQCVNVHQDRYLVAHTSTTLLVGDLISCKLSEVPWQLSGREKFVFDNPQVCMVFAAGELCLIEYGKNEILGTCRTEERNAHRISVRVHDPSITSEGEGQQGRKFIAYLIDRQTAQIDDLSSGTAVARLSHQCRIDWLELNYRANKLLFRDKQHQLFLYDLEEQNRTTLLNYCTYVQWVPGSDVVVAQNRVELCVWYSINSPDRVAVVPIKGEVEGIERGNGKTEVIVDEGVNTVAYGLDEALIEFGTAMEDHDYIKACDLLDQIALTPETEAMWANLASLALQELKLPIAQRCYAALGDMAKVNSLNQINELAVSEARSSGGATDGYDHYAVRAELSMLNKDYKQAEQLYLENAKIEDAMAMWEELNRFDESISIAEARGWPDLANKRTRYYNWLVETGQFEKAGEQKEREGKHNDAINLYLRGGTPARAANVISANNMKPESQLLEAIAASLFKAQVFEKAGDFFEKLKMNDRAIQAYKKGHVYSRAVEFAKRAVPDRVVALEEEWGDYLVSQKHVDQAINHYIEAKKYDKAVKAAIDSRQWSKAAHILESQTVGSDNDETVKGFYKNIARHYEELHQYGEAEKFYIKANAINEAVDMYSRAGMADHMYRVAQRHLSQQQLVALFVDQAKRLETKGDYAGAERIYVKVNEPDQAIVMYKKARDYTNMIRLVQAYRPDFLSKTHLSLAAQFEKESNYKMAETHYVAGKDWGRAVNMYRDHEMWEDAVRVAKVHGGANAAKQVVLSRAMVVEAEDGVRLLMKFSFINPGIEAALEAQKFDLALQWAQLAQPAKLPYVYLKYAMYYEDQGDFRMAEEAFLKSGKPREAIDMYLHQHEFENAMRVAEGYDQTAIPSILQAQGRACFQKSNYREAESFFIRANAPEPLLKLYMENRMYTDAQRVAKEYYPDMLGEIAKRIALQSSDPQKAGAVLEEHGEYQMAVETYLGATAEQVQNPNVLANLWVRAVKVAQKHDRNMLKNVLRVATGKLKEAQRYVEAGKCLEDCEDYKGAINMYVEGKKFDLAEYLAKHISPELEDYVKRAIVQNSIEGGGMKDAKMVEEIDPEAAFKAYIANNDWENALRMAKQRPPEEMKYVAGLKMKYHANKGELGAALGVVEELPLDPGDFRFYETWLEMADRILAQLPLRPDSDLKLERFHTCFSDVVESMSRSGQKQEDVAKANAFAHIIHIYYMSARMRELSLDDYALKLMLGLPRWIPHIAPEKAFYDAGMAARNSGQDAIAFLYLNRFLDISEKIEDGAVDSSAIDNGDFDCTDFPKKYPMPKSSSVEKTSEEEVNRWVLAISIDNSLDPHLPTVTDPQGQVEMFEGSLQSPAGVTYPECAVTGYPIVGGGVVKCRNCQRPANQDDWTRYITLAKACPWCGAADSPVFGI</sequence>
<comment type="subcellular location">
    <subcellularLocation>
        <location evidence="1">Cell projection</location>
        <location evidence="1">Cilium</location>
    </subcellularLocation>
</comment>
<evidence type="ECO:0000259" key="10">
    <source>
        <dbReference type="Pfam" id="PF23387"/>
    </source>
</evidence>
<name>A0A1G4II58_TRYEQ</name>
<evidence type="ECO:0000256" key="2">
    <source>
        <dbReference type="ARBA" id="ARBA00022473"/>
    </source>
</evidence>
<dbReference type="SMART" id="SM00320">
    <property type="entry name" value="WD40"/>
    <property type="match status" value="5"/>
</dbReference>
<evidence type="ECO:0000256" key="4">
    <source>
        <dbReference type="ARBA" id="ARBA00022737"/>
    </source>
</evidence>
<dbReference type="Proteomes" id="UP000195570">
    <property type="component" value="Unassembled WGS sequence"/>
</dbReference>
<reference evidence="11" key="1">
    <citation type="submission" date="2016-09" db="EMBL/GenBank/DDBJ databases">
        <authorList>
            <person name="Hebert L."/>
            <person name="Moumen B."/>
        </authorList>
    </citation>
    <scope>NUCLEOTIDE SEQUENCE [LARGE SCALE GENOMIC DNA]</scope>
    <source>
        <strain evidence="11">OVI</strain>
    </source>
</reference>
<feature type="repeat" description="WD" evidence="9">
    <location>
        <begin position="151"/>
        <end position="186"/>
    </location>
</feature>
<evidence type="ECO:0000256" key="1">
    <source>
        <dbReference type="ARBA" id="ARBA00004138"/>
    </source>
</evidence>
<dbReference type="Pfam" id="PF00400">
    <property type="entry name" value="WD40"/>
    <property type="match status" value="1"/>
</dbReference>
<comment type="caution">
    <text evidence="11">The sequence shown here is derived from an EMBL/GenBank/DDBJ whole genome shotgun (WGS) entry which is preliminary data.</text>
</comment>
<keyword evidence="5" id="KW-0802">TPR repeat</keyword>
<dbReference type="InterPro" id="IPR015943">
    <property type="entry name" value="WD40/YVTN_repeat-like_dom_sf"/>
</dbReference>
<dbReference type="InterPro" id="IPR011990">
    <property type="entry name" value="TPR-like_helical_dom_sf"/>
</dbReference>
<dbReference type="SUPFAM" id="SSF48452">
    <property type="entry name" value="TPR-like"/>
    <property type="match status" value="1"/>
</dbReference>
<dbReference type="GO" id="GO:0005930">
    <property type="term" value="C:axoneme"/>
    <property type="evidence" value="ECO:0007669"/>
    <property type="project" value="TreeGrafter"/>
</dbReference>
<dbReference type="Gene3D" id="1.25.40.470">
    <property type="match status" value="2"/>
</dbReference>
<dbReference type="InterPro" id="IPR036322">
    <property type="entry name" value="WD40_repeat_dom_sf"/>
</dbReference>
<dbReference type="EMBL" id="CZPT02001808">
    <property type="protein sequence ID" value="SCU72161.1"/>
    <property type="molecule type" value="Genomic_DNA"/>
</dbReference>
<dbReference type="GO" id="GO:0030992">
    <property type="term" value="C:intraciliary transport particle B"/>
    <property type="evidence" value="ECO:0007669"/>
    <property type="project" value="TreeGrafter"/>
</dbReference>
<keyword evidence="4" id="KW-0677">Repeat</keyword>
<dbReference type="VEuPathDB" id="TriTrypDB:TEOVI_000373700"/>
<evidence type="ECO:0000256" key="9">
    <source>
        <dbReference type="PROSITE-ProRule" id="PRU00221"/>
    </source>
</evidence>
<dbReference type="GO" id="GO:0042073">
    <property type="term" value="P:intraciliary transport"/>
    <property type="evidence" value="ECO:0007669"/>
    <property type="project" value="TreeGrafter"/>
</dbReference>
<dbReference type="InterPro" id="IPR001680">
    <property type="entry name" value="WD40_rpt"/>
</dbReference>
<dbReference type="GO" id="GO:0036064">
    <property type="term" value="C:ciliary basal body"/>
    <property type="evidence" value="ECO:0007669"/>
    <property type="project" value="TreeGrafter"/>
</dbReference>
<dbReference type="GeneID" id="92377677"/>
<dbReference type="Pfam" id="PF23387">
    <property type="entry name" value="TPR_IFT80_172"/>
    <property type="match status" value="1"/>
</dbReference>
<dbReference type="SUPFAM" id="SSF50978">
    <property type="entry name" value="WD40 repeat-like"/>
    <property type="match status" value="2"/>
</dbReference>
<dbReference type="PANTHER" id="PTHR15722">
    <property type="entry name" value="IFT140/172-RELATED"/>
    <property type="match status" value="1"/>
</dbReference>
<keyword evidence="7" id="KW-0966">Cell projection</keyword>
<keyword evidence="6" id="KW-0969">Cilium</keyword>
<evidence type="ECO:0000256" key="6">
    <source>
        <dbReference type="ARBA" id="ARBA00023069"/>
    </source>
</evidence>
<dbReference type="Gene3D" id="1.25.40.10">
    <property type="entry name" value="Tetratricopeptide repeat domain"/>
    <property type="match status" value="1"/>
</dbReference>
<dbReference type="FunFam" id="1.25.40.470:FF:000020">
    <property type="entry name" value="Intraflagellar transport protein 172"/>
    <property type="match status" value="1"/>
</dbReference>
<dbReference type="Gene3D" id="2.130.10.10">
    <property type="entry name" value="YVTN repeat-like/Quinoprotein amine dehydrogenase"/>
    <property type="match status" value="2"/>
</dbReference>
<dbReference type="PROSITE" id="PS50082">
    <property type="entry name" value="WD_REPEATS_2"/>
    <property type="match status" value="1"/>
</dbReference>
<dbReference type="InterPro" id="IPR056157">
    <property type="entry name" value="TPR_IFT80_172_dom"/>
</dbReference>
<protein>
    <submittedName>
        <fullName evidence="11">Intraflagellar transport protein 172</fullName>
    </submittedName>
</protein>
<dbReference type="RefSeq" id="XP_067082701.1">
    <property type="nucleotide sequence ID" value="XM_067226600.1"/>
</dbReference>
<keyword evidence="12" id="KW-1185">Reference proteome</keyword>
<evidence type="ECO:0000256" key="3">
    <source>
        <dbReference type="ARBA" id="ARBA00022574"/>
    </source>
</evidence>
<dbReference type="PANTHER" id="PTHR15722:SF2">
    <property type="entry name" value="INTRAFLAGELLAR TRANSPORT PROTEIN 172 HOMOLOG"/>
    <property type="match status" value="1"/>
</dbReference>
<dbReference type="FunFam" id="2.130.10.10:FF:001213">
    <property type="entry name" value="Intraflagellar transport protein 172"/>
    <property type="match status" value="1"/>
</dbReference>
<evidence type="ECO:0000313" key="11">
    <source>
        <dbReference type="EMBL" id="SCU72161.1"/>
    </source>
</evidence>
<evidence type="ECO:0000256" key="8">
    <source>
        <dbReference type="ARBA" id="ARBA00038130"/>
    </source>
</evidence>
<keyword evidence="3 9" id="KW-0853">WD repeat</keyword>
<dbReference type="FunFam" id="1.25.40.470:FF:000022">
    <property type="entry name" value="Intraflagellar transport protein 172"/>
    <property type="match status" value="1"/>
</dbReference>
<proteinExistence type="inferred from homology"/>
<evidence type="ECO:0000256" key="5">
    <source>
        <dbReference type="ARBA" id="ARBA00022803"/>
    </source>
</evidence>
<evidence type="ECO:0000313" key="12">
    <source>
        <dbReference type="Proteomes" id="UP000195570"/>
    </source>
</evidence>
<feature type="domain" description="IFT80/172/WDR35 TPR" evidence="10">
    <location>
        <begin position="632"/>
        <end position="736"/>
    </location>
</feature>
<accession>A0A1G4II58</accession>
<keyword evidence="2" id="KW-0217">Developmental protein</keyword>
<gene>
    <name evidence="11" type="ORF">TEOVI_000373700</name>
</gene>